<keyword evidence="2" id="KW-1185">Reference proteome</keyword>
<comment type="caution">
    <text evidence="1">The sequence shown here is derived from an EMBL/GenBank/DDBJ whole genome shotgun (WGS) entry which is preliminary data.</text>
</comment>
<name>A0A9N9KAM7_9GLOM</name>
<accession>A0A9N9KAM7</accession>
<protein>
    <submittedName>
        <fullName evidence="1">25038_t:CDS:1</fullName>
    </submittedName>
</protein>
<evidence type="ECO:0000313" key="1">
    <source>
        <dbReference type="EMBL" id="CAG8815588.1"/>
    </source>
</evidence>
<proteinExistence type="predicted"/>
<organism evidence="1 2">
    <name type="scientific">Cetraspora pellucida</name>
    <dbReference type="NCBI Taxonomy" id="1433469"/>
    <lineage>
        <taxon>Eukaryota</taxon>
        <taxon>Fungi</taxon>
        <taxon>Fungi incertae sedis</taxon>
        <taxon>Mucoromycota</taxon>
        <taxon>Glomeromycotina</taxon>
        <taxon>Glomeromycetes</taxon>
        <taxon>Diversisporales</taxon>
        <taxon>Gigasporaceae</taxon>
        <taxon>Cetraspora</taxon>
    </lineage>
</organism>
<evidence type="ECO:0000313" key="2">
    <source>
        <dbReference type="Proteomes" id="UP000789759"/>
    </source>
</evidence>
<feature type="non-terminal residue" evidence="1">
    <location>
        <position position="1"/>
    </location>
</feature>
<dbReference type="Proteomes" id="UP000789759">
    <property type="component" value="Unassembled WGS sequence"/>
</dbReference>
<dbReference type="OrthoDB" id="10493080at2759"/>
<reference evidence="1" key="1">
    <citation type="submission" date="2021-06" db="EMBL/GenBank/DDBJ databases">
        <authorList>
            <person name="Kallberg Y."/>
            <person name="Tangrot J."/>
            <person name="Rosling A."/>
        </authorList>
    </citation>
    <scope>NUCLEOTIDE SEQUENCE</scope>
    <source>
        <strain evidence="1">FL966</strain>
    </source>
</reference>
<sequence>FKKNLEQKIQMSQRPQLECFFGDISIINYDHDTSEGSDDDIATNRPTNRPIYKKDLDTTYIDKDTDFGERNFNDKAKAGRLKSLDIYHSHSISAIIFKSVIGSAILGRYGNIYFVEIVRFWSDCSKNFGMLWFNRFMTYIDALPLEYFKFYYCTVDENDEIKQKVNEYNWNEGKEILFYFNNHAKLIEKLQSLSQPDEHMMLEIFDEPVLTRKSAKFRRLFENDLKFDFCRPIAYKQRFKIFHNYNIGYPGFDYFALYHDKYFVVRDERCHHINYDNSSFLLIQQHLEEFERSMNNMFPENIFDIFIYHINGDDMLDEGIHQKERIIIIYENKDNLENTTDKIKEYINEARM</sequence>
<gene>
    <name evidence="1" type="ORF">CPELLU_LOCUS19151</name>
</gene>
<dbReference type="EMBL" id="CAJVQA010043226">
    <property type="protein sequence ID" value="CAG8815588.1"/>
    <property type="molecule type" value="Genomic_DNA"/>
</dbReference>
<dbReference type="AlphaFoldDB" id="A0A9N9KAM7"/>